<feature type="compositionally biased region" description="Basic and acidic residues" evidence="1">
    <location>
        <begin position="81"/>
        <end position="99"/>
    </location>
</feature>
<proteinExistence type="predicted"/>
<feature type="region of interest" description="Disordered" evidence="1">
    <location>
        <begin position="81"/>
        <end position="129"/>
    </location>
</feature>
<name>A0A388K1A0_CHABU</name>
<organism evidence="2 3">
    <name type="scientific">Chara braunii</name>
    <name type="common">Braun's stonewort</name>
    <dbReference type="NCBI Taxonomy" id="69332"/>
    <lineage>
        <taxon>Eukaryota</taxon>
        <taxon>Viridiplantae</taxon>
        <taxon>Streptophyta</taxon>
        <taxon>Charophyceae</taxon>
        <taxon>Charales</taxon>
        <taxon>Characeae</taxon>
        <taxon>Chara</taxon>
    </lineage>
</organism>
<evidence type="ECO:0000313" key="3">
    <source>
        <dbReference type="Proteomes" id="UP000265515"/>
    </source>
</evidence>
<dbReference type="Proteomes" id="UP000265515">
    <property type="component" value="Unassembled WGS sequence"/>
</dbReference>
<comment type="caution">
    <text evidence="2">The sequence shown here is derived from an EMBL/GenBank/DDBJ whole genome shotgun (WGS) entry which is preliminary data.</text>
</comment>
<dbReference type="EMBL" id="BFEA01000043">
    <property type="protein sequence ID" value="GBG63816.1"/>
    <property type="molecule type" value="Genomic_DNA"/>
</dbReference>
<gene>
    <name evidence="2" type="ORF">CBR_g39600</name>
</gene>
<feature type="compositionally biased region" description="Low complexity" evidence="1">
    <location>
        <begin position="196"/>
        <end position="220"/>
    </location>
</feature>
<evidence type="ECO:0000313" key="2">
    <source>
        <dbReference type="EMBL" id="GBG63816.1"/>
    </source>
</evidence>
<dbReference type="Gramene" id="GBG63816">
    <property type="protein sequence ID" value="GBG63816"/>
    <property type="gene ID" value="CBR_g39600"/>
</dbReference>
<reference evidence="2 3" key="1">
    <citation type="journal article" date="2018" name="Cell">
        <title>The Chara Genome: Secondary Complexity and Implications for Plant Terrestrialization.</title>
        <authorList>
            <person name="Nishiyama T."/>
            <person name="Sakayama H."/>
            <person name="Vries J.D."/>
            <person name="Buschmann H."/>
            <person name="Saint-Marcoux D."/>
            <person name="Ullrich K.K."/>
            <person name="Haas F.B."/>
            <person name="Vanderstraeten L."/>
            <person name="Becker D."/>
            <person name="Lang D."/>
            <person name="Vosolsobe S."/>
            <person name="Rombauts S."/>
            <person name="Wilhelmsson P.K.I."/>
            <person name="Janitza P."/>
            <person name="Kern R."/>
            <person name="Heyl A."/>
            <person name="Rumpler F."/>
            <person name="Villalobos L.I.A.C."/>
            <person name="Clay J.M."/>
            <person name="Skokan R."/>
            <person name="Toyoda A."/>
            <person name="Suzuki Y."/>
            <person name="Kagoshima H."/>
            <person name="Schijlen E."/>
            <person name="Tajeshwar N."/>
            <person name="Catarino B."/>
            <person name="Hetherington A.J."/>
            <person name="Saltykova A."/>
            <person name="Bonnot C."/>
            <person name="Breuninger H."/>
            <person name="Symeonidi A."/>
            <person name="Radhakrishnan G.V."/>
            <person name="Van Nieuwerburgh F."/>
            <person name="Deforce D."/>
            <person name="Chang C."/>
            <person name="Karol K.G."/>
            <person name="Hedrich R."/>
            <person name="Ulvskov P."/>
            <person name="Glockner G."/>
            <person name="Delwiche C.F."/>
            <person name="Petrasek J."/>
            <person name="Van de Peer Y."/>
            <person name="Friml J."/>
            <person name="Beilby M."/>
            <person name="Dolan L."/>
            <person name="Kohara Y."/>
            <person name="Sugano S."/>
            <person name="Fujiyama A."/>
            <person name="Delaux P.-M."/>
            <person name="Quint M."/>
            <person name="TheiBen G."/>
            <person name="Hagemann M."/>
            <person name="Harholt J."/>
            <person name="Dunand C."/>
            <person name="Zachgo S."/>
            <person name="Langdale J."/>
            <person name="Maumus F."/>
            <person name="Straeten D.V.D."/>
            <person name="Gould S.B."/>
            <person name="Rensing S.A."/>
        </authorList>
    </citation>
    <scope>NUCLEOTIDE SEQUENCE [LARGE SCALE GENOMIC DNA]</scope>
    <source>
        <strain evidence="2 3">S276</strain>
    </source>
</reference>
<evidence type="ECO:0000256" key="1">
    <source>
        <dbReference type="SAM" id="MobiDB-lite"/>
    </source>
</evidence>
<feature type="compositionally biased region" description="Low complexity" evidence="1">
    <location>
        <begin position="113"/>
        <end position="129"/>
    </location>
</feature>
<dbReference type="AlphaFoldDB" id="A0A388K1A0"/>
<feature type="compositionally biased region" description="Low complexity" evidence="1">
    <location>
        <begin position="163"/>
        <end position="188"/>
    </location>
</feature>
<sequence length="236" mass="25174">MRVLSLRWQEGAEIEVGAISMAEWFDDMSRDMLDVIWELEEGPDPQLEAFIDWRHEDDSIGVCKALFAQGCHLHDQLKGRSWTRDDEYPSPDRQERGKTTADWLSSKGEEETAAAQAATETTAATATTTSTITSATSIKTTMTAMVTMAASAVIPAQHGELAGSVDDNSGNNKDNSGNISNNNNSADGAGSGDGNDGNINDNNSDSNDNSSDINSNNVGDDNGCCYPSPLLCVVSS</sequence>
<feature type="region of interest" description="Disordered" evidence="1">
    <location>
        <begin position="161"/>
        <end position="220"/>
    </location>
</feature>
<keyword evidence="3" id="KW-1185">Reference proteome</keyword>
<accession>A0A388K1A0</accession>
<protein>
    <submittedName>
        <fullName evidence="2">Uncharacterized protein</fullName>
    </submittedName>
</protein>